<feature type="domain" description="HTH lysR-type" evidence="5">
    <location>
        <begin position="1"/>
        <end position="58"/>
    </location>
</feature>
<dbReference type="Pfam" id="PF00126">
    <property type="entry name" value="HTH_1"/>
    <property type="match status" value="1"/>
</dbReference>
<evidence type="ECO:0000313" key="6">
    <source>
        <dbReference type="Proteomes" id="UP000675920"/>
    </source>
</evidence>
<keyword evidence="6" id="KW-1185">Reference proteome</keyword>
<dbReference type="PANTHER" id="PTHR30419">
    <property type="entry name" value="HTH-TYPE TRANSCRIPTIONAL REGULATOR YBHD"/>
    <property type="match status" value="1"/>
</dbReference>
<dbReference type="AlphaFoldDB" id="A0A8B6X2E9"/>
<name>A0A8B6X2E9_9BURK</name>
<organism evidence="6 7">
    <name type="scientific">Derxia gummosa DSM 723</name>
    <dbReference type="NCBI Taxonomy" id="1121388"/>
    <lineage>
        <taxon>Bacteria</taxon>
        <taxon>Pseudomonadati</taxon>
        <taxon>Pseudomonadota</taxon>
        <taxon>Betaproteobacteria</taxon>
        <taxon>Burkholderiales</taxon>
        <taxon>Alcaligenaceae</taxon>
        <taxon>Derxia</taxon>
    </lineage>
</organism>
<evidence type="ECO:0000256" key="2">
    <source>
        <dbReference type="ARBA" id="ARBA00023015"/>
    </source>
</evidence>
<evidence type="ECO:0000256" key="1">
    <source>
        <dbReference type="ARBA" id="ARBA00009437"/>
    </source>
</evidence>
<evidence type="ECO:0000313" key="7">
    <source>
        <dbReference type="RefSeq" id="WP_028310837.1"/>
    </source>
</evidence>
<keyword evidence="2" id="KW-0805">Transcription regulation</keyword>
<reference evidence="7" key="2">
    <citation type="journal article" date="2008" name="Microbiology">
        <title>Structure and function of the LysR-type transcriptional regulator (LTTR) family proteins.</title>
        <authorList>
            <person name="Maddocks S.E."/>
            <person name="Oyston P.C.F."/>
        </authorList>
    </citation>
    <scope>NUCLEOTIDE SEQUENCE</scope>
</reference>
<dbReference type="SUPFAM" id="SSF46785">
    <property type="entry name" value="Winged helix' DNA-binding domain"/>
    <property type="match status" value="1"/>
</dbReference>
<dbReference type="InterPro" id="IPR005119">
    <property type="entry name" value="LysR_subst-bd"/>
</dbReference>
<evidence type="ECO:0000259" key="5">
    <source>
        <dbReference type="PROSITE" id="PS50931"/>
    </source>
</evidence>
<dbReference type="Gene3D" id="1.10.10.10">
    <property type="entry name" value="Winged helix-like DNA-binding domain superfamily/Winged helix DNA-binding domain"/>
    <property type="match status" value="1"/>
</dbReference>
<dbReference type="GO" id="GO:0005829">
    <property type="term" value="C:cytosol"/>
    <property type="evidence" value="ECO:0007669"/>
    <property type="project" value="TreeGrafter"/>
</dbReference>
<evidence type="ECO:0000256" key="3">
    <source>
        <dbReference type="ARBA" id="ARBA00023125"/>
    </source>
</evidence>
<reference evidence="7" key="3">
    <citation type="submission" date="2025-08" db="UniProtKB">
        <authorList>
            <consortium name="RefSeq"/>
        </authorList>
    </citation>
    <scope>IDENTIFICATION</scope>
</reference>
<keyword evidence="4" id="KW-0804">Transcription</keyword>
<dbReference type="PROSITE" id="PS50931">
    <property type="entry name" value="HTH_LYSR"/>
    <property type="match status" value="1"/>
</dbReference>
<sequence length="311" mass="33200">MDIKQLEYFVAVAEHRSFSRASVVLGIAQSALSRQVRALEVELREVLLTRTGRGVELTEPGERLFAHSAVILQQLEQARAEMSAMRDEPVGQITIGLPPSMGRQLTVPLIDAFRRQMPKARLAIVEGLTTHITEWLTSGRVDLGLLYNPEPQAGLEITPVLSETLCLVEPAVRGADGKAPARAAVPLADLPGHPLILPQRAHVIRRQLEAQATFAGLRLNIAWEVSSVAAIIDVVCAGYGSAVLTAGAVRASGRAGELSFRPLCNPALQSVLCLAVPANKRPTALTRHATGLVRSLVEALPQAEAAASLPG</sequence>
<keyword evidence="3" id="KW-0238">DNA-binding</keyword>
<dbReference type="GO" id="GO:0003677">
    <property type="term" value="F:DNA binding"/>
    <property type="evidence" value="ECO:0007669"/>
    <property type="project" value="UniProtKB-KW"/>
</dbReference>
<dbReference type="Gene3D" id="3.40.190.290">
    <property type="match status" value="1"/>
</dbReference>
<dbReference type="InterPro" id="IPR036388">
    <property type="entry name" value="WH-like_DNA-bd_sf"/>
</dbReference>
<dbReference type="SUPFAM" id="SSF53850">
    <property type="entry name" value="Periplasmic binding protein-like II"/>
    <property type="match status" value="1"/>
</dbReference>
<dbReference type="Proteomes" id="UP000675920">
    <property type="component" value="Unplaced"/>
</dbReference>
<dbReference type="GO" id="GO:0003700">
    <property type="term" value="F:DNA-binding transcription factor activity"/>
    <property type="evidence" value="ECO:0007669"/>
    <property type="project" value="InterPro"/>
</dbReference>
<dbReference type="FunFam" id="1.10.10.10:FF:000001">
    <property type="entry name" value="LysR family transcriptional regulator"/>
    <property type="match status" value="1"/>
</dbReference>
<dbReference type="InterPro" id="IPR036390">
    <property type="entry name" value="WH_DNA-bd_sf"/>
</dbReference>
<protein>
    <submittedName>
        <fullName evidence="7">LysR family transcriptional regulator</fullName>
    </submittedName>
</protein>
<accession>A0A8B6X2E9</accession>
<dbReference type="InterPro" id="IPR000847">
    <property type="entry name" value="LysR_HTH_N"/>
</dbReference>
<evidence type="ECO:0000256" key="4">
    <source>
        <dbReference type="ARBA" id="ARBA00023163"/>
    </source>
</evidence>
<reference evidence="7" key="1">
    <citation type="journal article" date="1993" name="Annu. Rev. Microbiol.">
        <title>Molecular biology of the LysR family of transcriptional regulators.</title>
        <authorList>
            <person name="Schell M.A."/>
        </authorList>
    </citation>
    <scope>NUCLEOTIDE SEQUENCE</scope>
</reference>
<dbReference type="PRINTS" id="PR00039">
    <property type="entry name" value="HTHLYSR"/>
</dbReference>
<dbReference type="Pfam" id="PF03466">
    <property type="entry name" value="LysR_substrate"/>
    <property type="match status" value="1"/>
</dbReference>
<comment type="similarity">
    <text evidence="1">Belongs to the LysR transcriptional regulatory family.</text>
</comment>
<dbReference type="InterPro" id="IPR050950">
    <property type="entry name" value="HTH-type_LysR_regulators"/>
</dbReference>
<proteinExistence type="inferred from homology"/>
<dbReference type="RefSeq" id="WP_028310837.1">
    <property type="nucleotide sequence ID" value="NZ_AXWS01000008.1"/>
</dbReference>
<dbReference type="OrthoDB" id="8587114at2"/>